<name>A0A835QY55_VANPL</name>
<comment type="caution">
    <text evidence="1">The sequence shown here is derived from an EMBL/GenBank/DDBJ whole genome shotgun (WGS) entry which is preliminary data.</text>
</comment>
<protein>
    <submittedName>
        <fullName evidence="1">Uncharacterized protein</fullName>
    </submittedName>
</protein>
<dbReference type="EMBL" id="JADCNL010000005">
    <property type="protein sequence ID" value="KAG0480118.1"/>
    <property type="molecule type" value="Genomic_DNA"/>
</dbReference>
<keyword evidence="2" id="KW-1185">Reference proteome</keyword>
<evidence type="ECO:0000313" key="1">
    <source>
        <dbReference type="EMBL" id="KAG0480118.1"/>
    </source>
</evidence>
<dbReference type="AlphaFoldDB" id="A0A835QY55"/>
<sequence length="146" mass="15630">MRQSEVVHVAAGHLPGLLADGKLLLAYGALRAVAEMGLGDRHGRQGVDGGRRCRRRAGAVVLGEVLDELVEIGPHEVVGGLERGDRGVAVSQRWLRRSVPLRKKVMEVEVGVGIRVVEKEGQSPWERKFLDELTIAAGADDIVGGG</sequence>
<proteinExistence type="predicted"/>
<dbReference type="Proteomes" id="UP000636800">
    <property type="component" value="Chromosome 5"/>
</dbReference>
<gene>
    <name evidence="1" type="ORF">HPP92_010976</name>
</gene>
<evidence type="ECO:0000313" key="2">
    <source>
        <dbReference type="Proteomes" id="UP000636800"/>
    </source>
</evidence>
<accession>A0A835QY55</accession>
<organism evidence="1 2">
    <name type="scientific">Vanilla planifolia</name>
    <name type="common">Vanilla</name>
    <dbReference type="NCBI Taxonomy" id="51239"/>
    <lineage>
        <taxon>Eukaryota</taxon>
        <taxon>Viridiplantae</taxon>
        <taxon>Streptophyta</taxon>
        <taxon>Embryophyta</taxon>
        <taxon>Tracheophyta</taxon>
        <taxon>Spermatophyta</taxon>
        <taxon>Magnoliopsida</taxon>
        <taxon>Liliopsida</taxon>
        <taxon>Asparagales</taxon>
        <taxon>Orchidaceae</taxon>
        <taxon>Vanilloideae</taxon>
        <taxon>Vanilleae</taxon>
        <taxon>Vanilla</taxon>
    </lineage>
</organism>
<reference evidence="1 2" key="1">
    <citation type="journal article" date="2020" name="Nat. Food">
        <title>A phased Vanilla planifolia genome enables genetic improvement of flavour and production.</title>
        <authorList>
            <person name="Hasing T."/>
            <person name="Tang H."/>
            <person name="Brym M."/>
            <person name="Khazi F."/>
            <person name="Huang T."/>
            <person name="Chambers A.H."/>
        </authorList>
    </citation>
    <scope>NUCLEOTIDE SEQUENCE [LARGE SCALE GENOMIC DNA]</scope>
    <source>
        <tissue evidence="1">Leaf</tissue>
    </source>
</reference>